<dbReference type="InterPro" id="IPR023401">
    <property type="entry name" value="ODC_N"/>
</dbReference>
<dbReference type="InterPro" id="IPR036291">
    <property type="entry name" value="NAD(P)-bd_dom_sf"/>
</dbReference>
<dbReference type="Gene3D" id="3.40.50.720">
    <property type="entry name" value="NAD(P)-binding Rossmann-like Domain"/>
    <property type="match status" value="1"/>
</dbReference>
<dbReference type="PANTHER" id="PTHR13812">
    <property type="entry name" value="KETIMINE REDUCTASE MU-CRYSTALLIN"/>
    <property type="match status" value="1"/>
</dbReference>
<accession>A0A833EAE9</accession>
<gene>
    <name evidence="3" type="primary">ala</name>
    <name evidence="5" type="ORF">EYH45_07910</name>
</gene>
<keyword evidence="3" id="KW-0547">Nucleotide-binding</keyword>
<dbReference type="HAMAP" id="MF_00935">
    <property type="entry name" value="AlaDH_arch"/>
    <property type="match status" value="1"/>
</dbReference>
<reference evidence="5" key="1">
    <citation type="journal article" date="2020" name="ISME J.">
        <title>Gammaproteobacteria mediating utilization of methyl-, sulfur- and petroleum organic compounds in deep ocean hydrothermal plumes.</title>
        <authorList>
            <person name="Zhou Z."/>
            <person name="Liu Y."/>
            <person name="Pan J."/>
            <person name="Cron B.R."/>
            <person name="Toner B.M."/>
            <person name="Anantharaman K."/>
            <person name="Breier J.A."/>
            <person name="Dick G.J."/>
            <person name="Li M."/>
        </authorList>
    </citation>
    <scope>NUCLEOTIDE SEQUENCE</scope>
    <source>
        <strain evidence="5">SZUA-1515</strain>
    </source>
</reference>
<dbReference type="GO" id="GO:0006522">
    <property type="term" value="P:alanine metabolic process"/>
    <property type="evidence" value="ECO:0007669"/>
    <property type="project" value="UniProtKB-UniRule"/>
</dbReference>
<dbReference type="Pfam" id="PF02423">
    <property type="entry name" value="OCD_Mu_crystall"/>
    <property type="match status" value="1"/>
</dbReference>
<dbReference type="GO" id="GO:0000286">
    <property type="term" value="F:alanine dehydrogenase activity"/>
    <property type="evidence" value="ECO:0007669"/>
    <property type="project" value="UniProtKB-UniRule"/>
</dbReference>
<evidence type="ECO:0000256" key="3">
    <source>
        <dbReference type="HAMAP-Rule" id="MF_00935"/>
    </source>
</evidence>
<evidence type="ECO:0000256" key="2">
    <source>
        <dbReference type="ARBA" id="ARBA00023027"/>
    </source>
</evidence>
<dbReference type="InterPro" id="IPR012742">
    <property type="entry name" value="Ala_DH_archaeglobus"/>
</dbReference>
<dbReference type="Gene3D" id="3.30.1780.10">
    <property type="entry name" value="ornithine cyclodeaminase, domain 1"/>
    <property type="match status" value="1"/>
</dbReference>
<dbReference type="GO" id="GO:0005737">
    <property type="term" value="C:cytoplasm"/>
    <property type="evidence" value="ECO:0007669"/>
    <property type="project" value="TreeGrafter"/>
</dbReference>
<dbReference type="InterPro" id="IPR003462">
    <property type="entry name" value="ODC_Mu_crystall"/>
</dbReference>
<comment type="function">
    <text evidence="3">Catalyzes the NAD(+)-dependent oxidative deamination of L-alanine to pyruvate, and the reverse reaction, the reductive amination of pyruvate.</text>
</comment>
<name>A0A833EAE9_CALS0</name>
<sequence length="335" mass="36730">METLLLTHKEVEEILTDIAEVIEAVESAFREKGLGRVQMPAKVYLNFTKYEGDLRAMPAYLEEMDIASVKVVNSHPGNKHLHNLPTVMAVIILAEPKTGFPLAIMDGTHITKMRTGAAGGVASKYLAVRNPRKIAMIGAGTQARTQLQALMTLYKTIEQVNVYDINPDNAVKYVNEMHTLYSGVVFSIKPTVKEAVDDVDIITTTTPSRKPVVMNEWIDEGVHFNCIGADAPGKQELDPAILKRAKIVVDDYEQALHSGEVNVPVSQGILSREDIYAELGEVVAGLKKGRETDGEVTVFTSTGLAIQDAVTAYMVYSKALRIKKGTPLEIIHTEV</sequence>
<comment type="caution">
    <text evidence="5">The sequence shown here is derived from an EMBL/GenBank/DDBJ whole genome shotgun (WGS) entry which is preliminary data.</text>
</comment>
<dbReference type="NCBIfam" id="TIGR02371">
    <property type="entry name" value="ala_DH_arch"/>
    <property type="match status" value="1"/>
</dbReference>
<dbReference type="FunFam" id="3.30.1780.10:FF:000002">
    <property type="entry name" value="Ornithine cyclodeaminase"/>
    <property type="match status" value="1"/>
</dbReference>
<feature type="binding site" evidence="3">
    <location>
        <position position="114"/>
    </location>
    <ligand>
        <name>NAD(+)</name>
        <dbReference type="ChEBI" id="CHEBI:57540"/>
    </ligand>
</feature>
<dbReference type="EMBL" id="DQVM01000157">
    <property type="protein sequence ID" value="HIQ30467.1"/>
    <property type="molecule type" value="Genomic_DNA"/>
</dbReference>
<dbReference type="PIRSF" id="PIRSF001439">
    <property type="entry name" value="CryM"/>
    <property type="match status" value="1"/>
</dbReference>
<dbReference type="PANTHER" id="PTHR13812:SF19">
    <property type="entry name" value="KETIMINE REDUCTASE MU-CRYSTALLIN"/>
    <property type="match status" value="1"/>
</dbReference>
<proteinExistence type="inferred from homology"/>
<keyword evidence="1 3" id="KW-0560">Oxidoreductase</keyword>
<evidence type="ECO:0000313" key="5">
    <source>
        <dbReference type="EMBL" id="HIQ30467.1"/>
    </source>
</evidence>
<dbReference type="Proteomes" id="UP000608579">
    <property type="component" value="Unassembled WGS sequence"/>
</dbReference>
<dbReference type="InterPro" id="IPR028609">
    <property type="entry name" value="AlaDH_arch-typ"/>
</dbReference>
<feature type="binding site" evidence="3">
    <location>
        <position position="234"/>
    </location>
    <ligand>
        <name>NAD(+)</name>
        <dbReference type="ChEBI" id="CHEBI:57540"/>
    </ligand>
</feature>
<feature type="binding site" evidence="3">
    <location>
        <position position="301"/>
    </location>
    <ligand>
        <name>NAD(+)</name>
        <dbReference type="ChEBI" id="CHEBI:57540"/>
    </ligand>
</feature>
<protein>
    <recommendedName>
        <fullName evidence="3 4">Alanine dehydrogenase</fullName>
        <shortName evidence="3">AlaDH</shortName>
        <ecNumber evidence="3 4">1.4.1.1</ecNumber>
    </recommendedName>
</protein>
<comment type="caution">
    <text evidence="3">Lacks conserved residue(s) required for the propagation of feature annotation.</text>
</comment>
<dbReference type="GO" id="GO:0051287">
    <property type="term" value="F:NAD binding"/>
    <property type="evidence" value="ECO:0007669"/>
    <property type="project" value="UniProtKB-UniRule"/>
</dbReference>
<dbReference type="FunFam" id="3.40.50.720:FF:000311">
    <property type="entry name" value="Ornithine cyclodeaminase"/>
    <property type="match status" value="1"/>
</dbReference>
<evidence type="ECO:0000313" key="6">
    <source>
        <dbReference type="Proteomes" id="UP000608579"/>
    </source>
</evidence>
<dbReference type="SUPFAM" id="SSF51735">
    <property type="entry name" value="NAD(P)-binding Rossmann-fold domains"/>
    <property type="match status" value="1"/>
</dbReference>
<dbReference type="AlphaFoldDB" id="A0A833EAE9"/>
<evidence type="ECO:0000256" key="1">
    <source>
        <dbReference type="ARBA" id="ARBA00023002"/>
    </source>
</evidence>
<organism evidence="5 6">
    <name type="scientific">Caldiarchaeum subterraneum</name>
    <dbReference type="NCBI Taxonomy" id="311458"/>
    <lineage>
        <taxon>Archaea</taxon>
        <taxon>Nitrososphaerota</taxon>
        <taxon>Candidatus Caldarchaeales</taxon>
        <taxon>Candidatus Caldarchaeaceae</taxon>
        <taxon>Candidatus Caldarchaeum</taxon>
    </lineage>
</organism>
<dbReference type="EC" id="1.4.1.1" evidence="3 4"/>
<comment type="catalytic activity">
    <reaction evidence="3">
        <text>L-alanine + NAD(+) + H2O = pyruvate + NH4(+) + NADH + H(+)</text>
        <dbReference type="Rhea" id="RHEA:18405"/>
        <dbReference type="ChEBI" id="CHEBI:15361"/>
        <dbReference type="ChEBI" id="CHEBI:15377"/>
        <dbReference type="ChEBI" id="CHEBI:15378"/>
        <dbReference type="ChEBI" id="CHEBI:28938"/>
        <dbReference type="ChEBI" id="CHEBI:57540"/>
        <dbReference type="ChEBI" id="CHEBI:57945"/>
        <dbReference type="ChEBI" id="CHEBI:57972"/>
        <dbReference type="EC" id="1.4.1.1"/>
    </reaction>
</comment>
<feature type="active site" description="Proton donor/acceptor" evidence="3">
    <location>
        <position position="70"/>
    </location>
</feature>
<comment type="similarity">
    <text evidence="3">Belongs to the ornithine cyclodeaminase/mu-crystallin family. Archaeal alanine dehydrogenase subfamily.</text>
</comment>
<feature type="binding site" evidence="3">
    <location>
        <begin position="228"/>
        <end position="230"/>
    </location>
    <ligand>
        <name>NAD(+)</name>
        <dbReference type="ChEBI" id="CHEBI:57540"/>
    </ligand>
</feature>
<evidence type="ECO:0000256" key="4">
    <source>
        <dbReference type="NCBIfam" id="TIGR02371"/>
    </source>
</evidence>
<keyword evidence="2 3" id="KW-0520">NAD</keyword>
<feature type="binding site" evidence="3">
    <location>
        <begin position="141"/>
        <end position="142"/>
    </location>
    <ligand>
        <name>NAD(+)</name>
        <dbReference type="ChEBI" id="CHEBI:57540"/>
    </ligand>
</feature>